<evidence type="ECO:0000256" key="1">
    <source>
        <dbReference type="SAM" id="MobiDB-lite"/>
    </source>
</evidence>
<dbReference type="EMBL" id="DP000010">
    <property type="protein sequence ID" value="ABA93900.1"/>
    <property type="molecule type" value="Genomic_DNA"/>
</dbReference>
<accession>Q2R3T0</accession>
<organism evidence="2">
    <name type="scientific">Oryza sativa subsp. japonica</name>
    <name type="common">Rice</name>
    <dbReference type="NCBI Taxonomy" id="39947"/>
    <lineage>
        <taxon>Eukaryota</taxon>
        <taxon>Viridiplantae</taxon>
        <taxon>Streptophyta</taxon>
        <taxon>Embryophyta</taxon>
        <taxon>Tracheophyta</taxon>
        <taxon>Spermatophyta</taxon>
        <taxon>Magnoliopsida</taxon>
        <taxon>Liliopsida</taxon>
        <taxon>Poales</taxon>
        <taxon>Poaceae</taxon>
        <taxon>BOP clade</taxon>
        <taxon>Oryzoideae</taxon>
        <taxon>Oryzeae</taxon>
        <taxon>Oryzinae</taxon>
        <taxon>Oryza</taxon>
        <taxon>Oryza sativa</taxon>
    </lineage>
</organism>
<feature type="compositionally biased region" description="Low complexity" evidence="1">
    <location>
        <begin position="77"/>
        <end position="88"/>
    </location>
</feature>
<sequence>MEQQLAELVAVATNIQKQNTVIQTSVGALEEIKPLVVELSGWKPAIDKAVSDLRDELGDLRHQVGQIVRNPVLAIKPTDLPPLLSTPPGSRAGVKPKEEGESSQRPFGPGAATSTRGKAIREESSPLSPPDKSTSPFPKSPRSVFNHQEFGDFPGRGFAHGYQGSTPRVDCPQLDGMGPRAWKLKCETYFKVSGISPEFHVGVAALQFIGSAITWLQSSKAHEELEN</sequence>
<proteinExistence type="predicted"/>
<protein>
    <submittedName>
        <fullName evidence="2">Retrotransposon protein, putative, unclassified</fullName>
    </submittedName>
</protein>
<gene>
    <name evidence="2" type="ordered locus">LOC_Os11g30880</name>
</gene>
<name>Q2R3T0_ORYSJ</name>
<feature type="region of interest" description="Disordered" evidence="1">
    <location>
        <begin position="77"/>
        <end position="145"/>
    </location>
</feature>
<evidence type="ECO:0000313" key="2">
    <source>
        <dbReference type="EMBL" id="ABA93900.1"/>
    </source>
</evidence>
<reference evidence="2" key="1">
    <citation type="journal article" date="2005" name="BMC Biol.">
        <title>The sequence of rice chromosomes 11 and 12, rich in disease resistance genes and recent gene duplications.</title>
        <authorList>
            <consortium name="The rice chromosomes 11 and 12 sequencing consortia"/>
        </authorList>
    </citation>
    <scope>NUCLEOTIDE SEQUENCE [LARGE SCALE GENOMIC DNA]</scope>
</reference>
<reference evidence="2" key="2">
    <citation type="submission" date="2005-04" db="EMBL/GenBank/DDBJ databases">
        <authorList>
            <person name="Buell C.R."/>
            <person name="Wing R.A."/>
            <person name="McCombie W.A."/>
            <person name="Ouyang S."/>
        </authorList>
    </citation>
    <scope>NUCLEOTIDE SEQUENCE</scope>
</reference>
<dbReference type="AlphaFoldDB" id="Q2R3T0"/>
<reference evidence="2" key="3">
    <citation type="submission" date="2006-01" db="EMBL/GenBank/DDBJ databases">
        <authorList>
            <person name="Buell R."/>
        </authorList>
    </citation>
    <scope>NUCLEOTIDE SEQUENCE</scope>
</reference>